<name>A0A0C1RD54_9CYAN</name>
<reference evidence="2" key="1">
    <citation type="journal article" date="2015" name="Genome Announc.">
        <title>Draft Genome Sequence of Tolypothrix boutellei Strain VB521301.</title>
        <authorList>
            <person name="Chandrababunaidu M.M."/>
            <person name="Singh D."/>
            <person name="Sen D."/>
            <person name="Bhan S."/>
            <person name="Das S."/>
            <person name="Gupta A."/>
            <person name="Adhikary S.P."/>
            <person name="Tripathy S."/>
        </authorList>
    </citation>
    <scope>NUCLEOTIDE SEQUENCE</scope>
    <source>
        <strain evidence="2">VB521301</strain>
    </source>
</reference>
<keyword evidence="3" id="KW-1185">Reference proteome</keyword>
<dbReference type="EMBL" id="JHEG02000048">
    <property type="protein sequence ID" value="KIE10180.1"/>
    <property type="molecule type" value="Genomic_DNA"/>
</dbReference>
<dbReference type="Proteomes" id="UP000029738">
    <property type="component" value="Unassembled WGS sequence"/>
</dbReference>
<dbReference type="AlphaFoldDB" id="A0A0C1RD54"/>
<organism evidence="2">
    <name type="scientific">Tolypothrix bouteillei VB521301</name>
    <dbReference type="NCBI Taxonomy" id="1479485"/>
    <lineage>
        <taxon>Bacteria</taxon>
        <taxon>Bacillati</taxon>
        <taxon>Cyanobacteriota</taxon>
        <taxon>Cyanophyceae</taxon>
        <taxon>Nostocales</taxon>
        <taxon>Tolypothrichaceae</taxon>
        <taxon>Tolypothrix</taxon>
    </lineage>
</organism>
<evidence type="ECO:0000313" key="2">
    <source>
        <dbReference type="EMBL" id="KIE10180.1"/>
    </source>
</evidence>
<protein>
    <submittedName>
        <fullName evidence="2">Uncharacterized protein</fullName>
    </submittedName>
</protein>
<dbReference type="RefSeq" id="WP_050045705.1">
    <property type="nucleotide sequence ID" value="NZ_JHEG04000001.1"/>
</dbReference>
<sequence>MRTSYIVEARDSDEYGYALTSTLQLSLIVHNPELDRFCLLPLTRRFVLTKAKQNKIFVIC</sequence>
<dbReference type="EMBL" id="JHEG04000001">
    <property type="protein sequence ID" value="KAF3886112.1"/>
    <property type="molecule type" value="Genomic_DNA"/>
</dbReference>
<evidence type="ECO:0000313" key="1">
    <source>
        <dbReference type="EMBL" id="KAF3886112.1"/>
    </source>
</evidence>
<evidence type="ECO:0000313" key="3">
    <source>
        <dbReference type="Proteomes" id="UP000029738"/>
    </source>
</evidence>
<accession>A0A0C1RD54</accession>
<reference evidence="1" key="2">
    <citation type="submission" date="2019-11" db="EMBL/GenBank/DDBJ databases">
        <title>Improved Assembly of Tolypothrix boutellei genome.</title>
        <authorList>
            <person name="Sarangi A.N."/>
            <person name="Mukherjee M."/>
            <person name="Ghosh S."/>
            <person name="Singh D."/>
            <person name="Das A."/>
            <person name="Kant S."/>
            <person name="Prusty A."/>
            <person name="Tripathy S."/>
        </authorList>
    </citation>
    <scope>NUCLEOTIDE SEQUENCE</scope>
    <source>
        <strain evidence="1">VB521301</strain>
    </source>
</reference>
<comment type="caution">
    <text evidence="2">The sequence shown here is derived from an EMBL/GenBank/DDBJ whole genome shotgun (WGS) entry which is preliminary data.</text>
</comment>
<proteinExistence type="predicted"/>
<gene>
    <name evidence="2" type="ORF">DA73_0216310</name>
    <name evidence="1" type="ORF">DA73_0400011990</name>
</gene>